<evidence type="ECO:0000313" key="3">
    <source>
        <dbReference type="EMBL" id="RGC27303.1"/>
    </source>
</evidence>
<evidence type="ECO:0000259" key="2">
    <source>
        <dbReference type="SMART" id="SM00387"/>
    </source>
</evidence>
<dbReference type="SUPFAM" id="SSF55874">
    <property type="entry name" value="ATPase domain of HSP90 chaperone/DNA topoisomerase II/histidine kinase"/>
    <property type="match status" value="1"/>
</dbReference>
<dbReference type="InterPro" id="IPR036890">
    <property type="entry name" value="HATPase_C_sf"/>
</dbReference>
<dbReference type="EMBL" id="QVIA01000024">
    <property type="protein sequence ID" value="RGC27303.1"/>
    <property type="molecule type" value="Genomic_DNA"/>
</dbReference>
<keyword evidence="1" id="KW-0472">Membrane</keyword>
<feature type="transmembrane region" description="Helical" evidence="1">
    <location>
        <begin position="9"/>
        <end position="26"/>
    </location>
</feature>
<dbReference type="RefSeq" id="WP_025657294.1">
    <property type="nucleotide sequence ID" value="NZ_QVIA01000024.1"/>
</dbReference>
<feature type="domain" description="Histidine kinase/HSP90-like ATPase" evidence="2">
    <location>
        <begin position="174"/>
        <end position="283"/>
    </location>
</feature>
<dbReference type="PANTHER" id="PTHR40448:SF1">
    <property type="entry name" value="TWO-COMPONENT SENSOR HISTIDINE KINASE"/>
    <property type="match status" value="1"/>
</dbReference>
<dbReference type="InterPro" id="IPR003594">
    <property type="entry name" value="HATPase_dom"/>
</dbReference>
<dbReference type="Proteomes" id="UP000261111">
    <property type="component" value="Unassembled WGS sequence"/>
</dbReference>
<dbReference type="SMART" id="SM00387">
    <property type="entry name" value="HATPase_c"/>
    <property type="match status" value="1"/>
</dbReference>
<dbReference type="GO" id="GO:0042802">
    <property type="term" value="F:identical protein binding"/>
    <property type="evidence" value="ECO:0007669"/>
    <property type="project" value="TreeGrafter"/>
</dbReference>
<dbReference type="AlphaFoldDB" id="A0A3E2WJQ7"/>
<evidence type="ECO:0000256" key="1">
    <source>
        <dbReference type="SAM" id="Phobius"/>
    </source>
</evidence>
<keyword evidence="1" id="KW-0812">Transmembrane</keyword>
<reference evidence="3 4" key="1">
    <citation type="submission" date="2018-08" db="EMBL/GenBank/DDBJ databases">
        <title>A genome reference for cultivated species of the human gut microbiota.</title>
        <authorList>
            <person name="Zou Y."/>
            <person name="Xue W."/>
            <person name="Luo G."/>
        </authorList>
    </citation>
    <scope>NUCLEOTIDE SEQUENCE [LARGE SCALE GENOMIC DNA]</scope>
    <source>
        <strain evidence="3 4">AF19-21</strain>
    </source>
</reference>
<dbReference type="PANTHER" id="PTHR40448">
    <property type="entry name" value="TWO-COMPONENT SENSOR HISTIDINE KINASE"/>
    <property type="match status" value="1"/>
</dbReference>
<accession>A0A3E2WJQ7</accession>
<dbReference type="Pfam" id="PF02518">
    <property type="entry name" value="HATPase_c"/>
    <property type="match status" value="1"/>
</dbReference>
<dbReference type="GeneID" id="93334367"/>
<sequence length="283" mass="32812">MNKTVRKFLYRVFCFISLAIAVYLVIDLKISRTLDFKMIIVFILLLVVIIWGTIDWKLSNDIIREQEKELKMYQHYIQPLEELVKEIRARQHEFDNHLNAVLNMHLTVDSYEELVRRQSEYVKAISREGVSQYLPLLKISDKVLAGFLYSKIVSSREGIETEIEVRSREIISRVSEHSLIEIVGVLVDNAYEACPEEGGRVRMILDSRQDHLIFQIFNQHEKISLEEIGHFFENGFTTKSKKRGDRGLGLYRAKMIAEKAGGEITVGQEEIGGENYIQFAVVI</sequence>
<protein>
    <submittedName>
        <fullName evidence="3">GHKL domain-containing protein</fullName>
    </submittedName>
</protein>
<name>A0A3E2WJQ7_9FIRM</name>
<comment type="caution">
    <text evidence="3">The sequence shown here is derived from an EMBL/GenBank/DDBJ whole genome shotgun (WGS) entry which is preliminary data.</text>
</comment>
<gene>
    <name evidence="3" type="ORF">DWX41_17930</name>
</gene>
<organism evidence="3 4">
    <name type="scientific">Hungatella hathewayi</name>
    <dbReference type="NCBI Taxonomy" id="154046"/>
    <lineage>
        <taxon>Bacteria</taxon>
        <taxon>Bacillati</taxon>
        <taxon>Bacillota</taxon>
        <taxon>Clostridia</taxon>
        <taxon>Lachnospirales</taxon>
        <taxon>Lachnospiraceae</taxon>
        <taxon>Hungatella</taxon>
    </lineage>
</organism>
<feature type="transmembrane region" description="Helical" evidence="1">
    <location>
        <begin position="38"/>
        <end position="58"/>
    </location>
</feature>
<dbReference type="Gene3D" id="3.30.565.10">
    <property type="entry name" value="Histidine kinase-like ATPase, C-terminal domain"/>
    <property type="match status" value="1"/>
</dbReference>
<keyword evidence="1" id="KW-1133">Transmembrane helix</keyword>
<evidence type="ECO:0000313" key="4">
    <source>
        <dbReference type="Proteomes" id="UP000261111"/>
    </source>
</evidence>
<proteinExistence type="predicted"/>